<dbReference type="InterPro" id="IPR041658">
    <property type="entry name" value="AAA_lid_11"/>
</dbReference>
<dbReference type="Pfam" id="PF08385">
    <property type="entry name" value="DHC_N1"/>
    <property type="match status" value="1"/>
</dbReference>
<sequence>MSGEEGDPPPPEEEVPPSPGEAAPPSSEDVAPPDPESEAPPPPEEAPPPSREEAPPPPKETFEEDPVSLSGKGPASSLSDYLNLVSSDERIVMPGGDDLDLNRIRPRSAPRIAQSMLSDVLSQSSGKSSKYRRSMSGIPNLQETLKERQARFRDAREGRKMKMDPSYKYIFEVLSEKLGLDIATVEELILDCPSMDAFTLFFMKDGCKTLKFLYQEGDVPGLECGRTIAGATKGAKMMRLYIDNAAPEKLKGLCVFFVRCRNDVSINTKNIHEEVLFTVLDASEGLLVGIRNMLANIFLPAIMATNNWGALNQSQQGESEKHIFTETINRYLSFLDGAKISIEGTVELKKIDNIDFSKLHTFEEVTLAAGNSETVRQLEDVLMIWYKQIEQVLIESEQMRKEADDSGPLTELEHWKRMSAKFNYIIEQIKGPSCKAVINVLNVAHSKLLKNWRELDARITDTANESKDNVRYLYTLEKVCQPLYNYDLVSMAHGIQNLINAIRMIHSVSRYYNTSERMTSLFIKVTNQMVTACKAYITDGGTNHVWDQETPIVLTKIQDCIFLFKEYQASFHKTRKQILESSGEKSFEVSEMYIFGKFEAFCKRLEKITEMITIVQTYSALSNSTIEGIDIMAIKFKNIYQGVKKKQYDILDPRRTEFDTDFLDFMTKINGLEVQIQAFMNSTFGKILSSQQALQLLQRFQKLNIPCLQLEINHTVERILQYYVAELEATKKLYHSQKDDPPLARNMPPTAGKILWVRQLYRRISEPINYFFKNSEILSSVEGKAVIRQYNKLSYVLVEFEVVYHMAWMKEISQLQQALQATLFVRHPETGKLLVNFDPKILEVVRETKCMIKMKLDVPEQAKRLLKLESKLKGDKLYLQGLLQYYDELCQEVPPVFVNLMAPKMKKVESVLRQGLTILTWSSLTLESFFQEVDSVLDMFSQLLKKISDLCEMHIDIVLKEIAKTVLISLPEGGATRVEDMLTLNETYTKEWAEVLNHKSKHVEEAVKELISIFETIYEVKYSGKTAKQLPEQRKHVVFGSETEEGESADYEANIGSEVDVNDKEDEFKKECKEVYAFFSHQLLDSLQKATRLSLDTMKRRIFVASPYGRKRSDDVISFIKSEVHLAIPNVVMVPSLDDIQQAINRMIQLTLEVSRGVAHWGQQQTRQIKPVINSPSRTTTDLAHPSTGKPPKKEDKSFEEIIPARKLKNFYPGVAEHKDISKLVLLLSSSVNSLRKVAHEALQDFQKYKSLWTEDRDVKVKEFLANNPSLTEIRSEILHYATFEQEIDELKPIIVVGALELHTEPMKLALSIEAKAWKMLLCRYLNEEYKKKMSDMIAFINEYLKKLSRPIRDLDDVRFAMEALSCIRDNEIQMDMTLGPIEEAYAILNRFEVEVTKEESEAVDTLRYSFNKLQSKAVSVQDELVLVQPKFKSSLLESVEVFREDVMNFAEAYETEGPMVPNIPPQEASNRLQIFQANFDDLWRKFVTYSSGEQLFGLPVTDYEVLHKTRKELNLLQKLYGLYDTVMGNISGYYEILWGDVDIEKINAELQEFQNRCRKLPKGLKDWQAFLDLKKRIDDFSESCPLLEMMTNKAMKQRHWDRISELTGTPFDVESDSFCLRNIMEAPLLKNKDDIEDICISAIKEKDIEAKLTQVIENWTNQNLSFAAFKGKGELLLKGTESGEIITLMEDSLMVLGSLLSNRYNAPFKKNIQNWVYKLSTSSDIIEEWLVVQNLWVYLEAVFVGGDIAKQLPQEAKRFQNIDKSWIKIMQRAHENPNVISCCVGDETMGQLLPHLHEQLEFKFFFLFLAIPRHTEFQGQGSDPSHSYHLHHNWGKPHLPAVSDNINEVTFHAKDYDRIMAVISREGEKIILDNSVMAKGPVEIWLLELLKMQMSSLHNIIRSAFYQISDSGFQLLHFLHHFPAQVGLLGIQMLWTHDSEEALNNAKDDRKIMQMTNQKFLDILNTLIGQTTHDLSKFDRVKFETLITIHVHQRDIFDDLVKMHIRSVTDFEWLKQSRFYFKEDLDQTVVSITDVDFIYQNEFLGCTDRLVITPLTDRCYITLAQALGMNMGGAPAGPAGTGKTETTKDMGRCLGKYVVVFNCSDQMDFRGLGRIFKGLAQSGSWGCFDEFNRIELPVLSVAAQQIYIVLTARKERKKQFIFSDGDCVDLNPEFGIFLTMNPGYAGRQELPENLKIQFRTVAMMVPDRQIIMRVKLASCGFLENVILAQKFYVLYKLCEEQLTKQVHYDFGLRNILSVLRTLGSQKRARPEDSELSTVMRGLRDMNLSKLIDEDEPLFLSLINDLFPGLQLDSNTYVELQAAVANQVQLEGLINHPPWNLKLVQLYETSLVRHGLMTLGPSGSGKTSVITILMKALTECGRPHREMRMNPKAITAPQMFGRLDTATNDWTDGIFSTLWRKTLKAKKGENIFLILDGPVDAIWIENLNSVLDDNKTLTLANGDRIPMAPTCKLLFEVHNIENASPATVSRMGMVYISSSALSWRPILQAWLKKRTTQEATVFLTLYDKIFEDIHTFMKLNLNPKMQLLECNYIVQSLNLLEGLIPSKEEGGISCVEHLHKLFVFGLMWSLGALLELESRDKLEAFMRSHKSKLDLPEIPKGTNQTMYEFYVTDYGDWEHWSKKVQPYYYPTDSVPEYSSILVPNVDNVRTNFLIDTIAKQHKAVLLTGEQGTAKTVMIKAYLKKYDPEIQLSKSLNFSSATEPMMFQRTIESYVDKRMGSTYGPPGGRRMTVFIDDINMPVINEWGDQITNEIVRQMMEMEGMYSLDKPGDFTTIVDVQLIAAMIHPGGGRNDIPQRLKRQFTVFNCTLPSNASIDKIFGIIGCGYFDPCRKFKPEICEMIVNLVSAGRVLWQWTKVKMLPTPSKFHYIFNLRDLSRIWQGMLTIKAEECDSIPILLSLFKHECNRVIADRFITPEDEQWFNAHLIRAVEENISADVGSYILPEPYFVDFLHEVPEPTGDEPEDTVFEVPKIYELVPSFESLSERLQFYQRQFNEIIRGTSLDLVFFKDAMTHLIKISRIIRTSCGNALLVGVGGSGKQSLSRLASFIAGYQIFQITLTRSYNVNNLIEDLKALYKVAGADGKGITFIFTDNEIKDEAFLEYLNNLLSSGEISNLFARDEMDEITQGLISVMKRELPRHPPTFDNLYEYFISRSRKNLHVVLCFSPVGEKFRARSLKFPGLISGCTMDWFSRWPKEALVAVASYFVLGYSIVCSSDTKRQVVETMGLFHDMVSESCESYFQRYRRRAHVTPKSYLSFINGYKNIYTEKVKYINEQAERMNIGLDKLMEASESVAKLSQDLAVKEKELAVASVKADAVLAEVTVSAQASAKVKNEVQEVKDKAQKIVDEIDTEKVKAETKLEAARPALEEAEAALNTIKPNDIATVRKLAKPPHLIMRIMDCVLLLFQKKIDPVTMDPEKPCCKPSWGESLKLMSATGFLWSLQQFPKDTINEETVELLQPYFNMDDYTFESAKKVCGNVAGLLSWTLAMATFYGVNREVLPLKANLAKQEGRLAVANAELGKAQALLDEKQAELDKVQAKFDAAMNEKMDLLNDADMCRKKMQAASTLIDGLSGEKVRWTQQSKEFKAQINRLVGDILLCTGFLSYLGPFNQIFRNYLLKDQWEVELKARKIPFTENLNLISMLVDPPTIGEWGLQGLPGDDLSIQNGIIVTKATRYPLLIDPQTQGKTWIKSKEKENDLQVTSLNHKYFRTHLEDSLSLGRPLLIEDIREELDPALDNVLEKNFIKSGTAFKVKVGDKECDVMDTFKLYITTKLPNPAFTPEINAKTSVIDFTVTMKGLENQLLRRVILTEKQTRKKFLKSLKKKKRKRKLVLPLWSTRCSLVDDESLIGVLRTTKQTAAEVSEKLHVAAETEVKINMAQEEFRPAATRGSILYFLITEMSMVNIMYQTSLAQFLKLFDQSMARSEKSPLPQKRITNIIEYLTYEVFTYSVRGLYENHKFLFVLLMTLKIDLQRGTVKHREFQALIKGGAALDLKACPPKPFRWILDMTWLNLVELSKLPQFAEIMNQISRNEKGWKSWFDKDAPEEEIIPDGYNDSLDTCRKLLLIRSWCPDRTVFQARKYIADSLEEKYTEPVILNLEKTWEESDTRTPLICFLSMGSDPTIQIDALAKKLKLECRTISMGQGQEVHARKLIQMSMQQGGWVLLQNCHLGLEFMEELLETLITTDASDDTFRVWITTEPHDRFPITLLQTSLKFTNEPPQGVRAGLKRTFAGINQDLLDISNLPMWKPMLYAVAFLHSTVQERRKFGPLGWNIPYEFNSADFSASVQFIQNHLDECDIKKGVSWSTVRYMIGEVQYGGRVTDDFDKRLLNCFARVWFSEKMFEPSFCFYTGYKIPLCKTLDQYFEYIQSLPSLDNPEVFGLHPNADITYQSNTASAVLETITNIQPKESGGGVGETREAIVYRLSEDMLSKLPPDYIPHEVKARLIKMGHLNSMNIFLRQEIDRMQKVISILRGSLSDLKLAIEGTIIMSENLRDALDNMYDARIPQIWKRVSWDSSTLGFWFTELLERNAQFSTWIFEGRPNVFWMTGFFNPQGFLTAMRQEVTRAHKGWALDSVTIHNEVLRQTKEEITSPPAEGVYIYGLYMDGAAWDRRNGKLTESTPKVLFTQLPVLHIFAINSTAPKDPKLYVCPIYKKPRRTDLTFITVVYLRTVLSPDHWILRGVALLCDIK</sequence>
<dbReference type="InterPro" id="IPR035706">
    <property type="entry name" value="AAA_9"/>
</dbReference>
<dbReference type="PANTHER" id="PTHR46532:SF11">
    <property type="entry name" value="DYNEIN AXONEMAL HEAVY CHAIN 12"/>
    <property type="match status" value="1"/>
</dbReference>
<dbReference type="GO" id="GO:0007018">
    <property type="term" value="P:microtubule-based movement"/>
    <property type="evidence" value="ECO:0007669"/>
    <property type="project" value="InterPro"/>
</dbReference>
<dbReference type="Gene3D" id="3.20.180.20">
    <property type="entry name" value="Dynein heavy chain, N-terminal domain 2"/>
    <property type="match status" value="1"/>
</dbReference>
<protein>
    <recommendedName>
        <fullName evidence="16">AAA+ ATPase domain-containing protein</fullName>
    </recommendedName>
</protein>
<dbReference type="FunFam" id="3.40.50.300:FF:000044">
    <property type="entry name" value="Dynein heavy chain 5, axonemal"/>
    <property type="match status" value="1"/>
</dbReference>
<dbReference type="FunFam" id="1.10.8.710:FF:000003">
    <property type="entry name" value="Dynein axonemal heavy chain 5"/>
    <property type="match status" value="1"/>
</dbReference>
<dbReference type="GO" id="GO:0005524">
    <property type="term" value="F:ATP binding"/>
    <property type="evidence" value="ECO:0007669"/>
    <property type="project" value="UniProtKB-KW"/>
</dbReference>
<evidence type="ECO:0000256" key="4">
    <source>
        <dbReference type="ARBA" id="ARBA00022701"/>
    </source>
</evidence>
<evidence type="ECO:0000256" key="11">
    <source>
        <dbReference type="ARBA" id="ARBA00023175"/>
    </source>
</evidence>
<dbReference type="InterPro" id="IPR013594">
    <property type="entry name" value="Dynein_heavy_tail"/>
</dbReference>
<dbReference type="GO" id="GO:0031514">
    <property type="term" value="C:motile cilium"/>
    <property type="evidence" value="ECO:0007669"/>
    <property type="project" value="UniProtKB-ARBA"/>
</dbReference>
<evidence type="ECO:0000256" key="12">
    <source>
        <dbReference type="ARBA" id="ARBA00023212"/>
    </source>
</evidence>
<dbReference type="Pfam" id="PF12775">
    <property type="entry name" value="AAA_7"/>
    <property type="match status" value="1"/>
</dbReference>
<dbReference type="Pfam" id="PF18198">
    <property type="entry name" value="AAA_lid_11"/>
    <property type="match status" value="1"/>
</dbReference>
<dbReference type="FunFam" id="1.10.8.1220:FF:000001">
    <property type="entry name" value="Dynein axonemal heavy chain 5"/>
    <property type="match status" value="1"/>
</dbReference>
<dbReference type="InterPro" id="IPR003593">
    <property type="entry name" value="AAA+_ATPase"/>
</dbReference>
<dbReference type="Gene3D" id="1.20.920.20">
    <property type="match status" value="1"/>
</dbReference>
<keyword evidence="3" id="KW-0963">Cytoplasm</keyword>
<dbReference type="PANTHER" id="PTHR46532">
    <property type="entry name" value="MALE FERTILITY FACTOR KL5"/>
    <property type="match status" value="1"/>
</dbReference>
<feature type="coiled-coil region" evidence="14">
    <location>
        <begin position="3306"/>
        <end position="3379"/>
    </location>
</feature>
<evidence type="ECO:0000256" key="1">
    <source>
        <dbReference type="ARBA" id="ARBA00004430"/>
    </source>
</evidence>
<dbReference type="GO" id="GO:0005874">
    <property type="term" value="C:microtubule"/>
    <property type="evidence" value="ECO:0007669"/>
    <property type="project" value="UniProtKB-KW"/>
</dbReference>
<dbReference type="Pfam" id="PF12777">
    <property type="entry name" value="MT"/>
    <property type="match status" value="1"/>
</dbReference>
<dbReference type="Ensembl" id="ENSSSCT00045023731.1">
    <property type="protein sequence ID" value="ENSSSCP00045016387.1"/>
    <property type="gene ID" value="ENSSSCG00045013616.1"/>
</dbReference>
<evidence type="ECO:0000256" key="14">
    <source>
        <dbReference type="SAM" id="Coils"/>
    </source>
</evidence>
<dbReference type="InterPro" id="IPR043157">
    <property type="entry name" value="Dynein_AAA1S"/>
</dbReference>
<dbReference type="FunFam" id="3.40.50.300:FF:000049">
    <property type="entry name" value="Dynein, axonemal, heavy chain 5"/>
    <property type="match status" value="1"/>
</dbReference>
<dbReference type="FunFam" id="3.40.50.300:FF:000320">
    <property type="entry name" value="Dynein, axonemal, heavy chain 5"/>
    <property type="match status" value="1"/>
</dbReference>
<dbReference type="Pfam" id="PF03028">
    <property type="entry name" value="Dynein_heavy"/>
    <property type="match status" value="1"/>
</dbReference>
<evidence type="ECO:0000256" key="10">
    <source>
        <dbReference type="ARBA" id="ARBA00023069"/>
    </source>
</evidence>
<dbReference type="GO" id="GO:0005930">
    <property type="term" value="C:axoneme"/>
    <property type="evidence" value="ECO:0007669"/>
    <property type="project" value="UniProtKB-SubCell"/>
</dbReference>
<keyword evidence="6" id="KW-0547">Nucleotide-binding</keyword>
<dbReference type="Pfam" id="PF17857">
    <property type="entry name" value="AAA_lid_1"/>
    <property type="match status" value="1"/>
</dbReference>
<dbReference type="SUPFAM" id="SSF52540">
    <property type="entry name" value="P-loop containing nucleoside triphosphate hydrolases"/>
    <property type="match status" value="4"/>
</dbReference>
<dbReference type="FunFam" id="1.20.140.100:FF:000003">
    <property type="entry name" value="Dynein, axonemal, heavy chain 5"/>
    <property type="match status" value="1"/>
</dbReference>
<evidence type="ECO:0000256" key="8">
    <source>
        <dbReference type="ARBA" id="ARBA00023017"/>
    </source>
</evidence>
<evidence type="ECO:0000256" key="13">
    <source>
        <dbReference type="ARBA" id="ARBA00023273"/>
    </source>
</evidence>
<dbReference type="Gene3D" id="1.20.1270.280">
    <property type="match status" value="1"/>
</dbReference>
<dbReference type="Gene3D" id="3.10.490.20">
    <property type="match status" value="1"/>
</dbReference>
<feature type="domain" description="AAA+ ATPase" evidence="16">
    <location>
        <begin position="2680"/>
        <end position="2828"/>
    </location>
</feature>
<dbReference type="Gene3D" id="1.20.140.100">
    <property type="entry name" value="Dynein heavy chain, N-terminal domain 2"/>
    <property type="match status" value="1"/>
</dbReference>
<dbReference type="Pfam" id="PF08393">
    <property type="entry name" value="DHC_N2"/>
    <property type="match status" value="2"/>
</dbReference>
<evidence type="ECO:0000256" key="15">
    <source>
        <dbReference type="SAM" id="MobiDB-lite"/>
    </source>
</evidence>
<keyword evidence="12" id="KW-0206">Cytoskeleton</keyword>
<evidence type="ECO:0000256" key="5">
    <source>
        <dbReference type="ARBA" id="ARBA00022737"/>
    </source>
</evidence>
<dbReference type="InterPro" id="IPR043160">
    <property type="entry name" value="Dynein_C_barrel"/>
</dbReference>
<dbReference type="Gene3D" id="1.10.8.1220">
    <property type="match status" value="1"/>
</dbReference>
<proteinExistence type="inferred from homology"/>
<evidence type="ECO:0000256" key="7">
    <source>
        <dbReference type="ARBA" id="ARBA00022840"/>
    </source>
</evidence>
<dbReference type="InterPro" id="IPR035699">
    <property type="entry name" value="AAA_6"/>
</dbReference>
<keyword evidence="5" id="KW-0677">Repeat</keyword>
<dbReference type="InterPro" id="IPR027417">
    <property type="entry name" value="P-loop_NTPase"/>
</dbReference>
<dbReference type="FunFam" id="3.40.50.300:FF:001221">
    <property type="entry name" value="Axonemal dynein heavy chain 8"/>
    <property type="match status" value="1"/>
</dbReference>
<dbReference type="Proteomes" id="UP000694728">
    <property type="component" value="Unplaced"/>
</dbReference>
<feature type="region of interest" description="Disordered" evidence="15">
    <location>
        <begin position="1173"/>
        <end position="1197"/>
    </location>
</feature>
<dbReference type="FunFam" id="1.20.58.1120:FF:000004">
    <property type="entry name" value="Dynein axonemal heavy chain 5"/>
    <property type="match status" value="1"/>
</dbReference>
<dbReference type="FunFam" id="3.40.50.300:FF:000543">
    <property type="entry name" value="Dynein axonemal heavy chain 5"/>
    <property type="match status" value="1"/>
</dbReference>
<dbReference type="FunFam" id="3.10.490.20:FF:000003">
    <property type="entry name" value="Dynein heavy chain 5, axonemal"/>
    <property type="match status" value="1"/>
</dbReference>
<dbReference type="Pfam" id="PF12774">
    <property type="entry name" value="AAA_6"/>
    <property type="match status" value="1"/>
</dbReference>
<dbReference type="FunFam" id="3.40.50.300:FF:002141">
    <property type="entry name" value="Dynein heavy chain"/>
    <property type="match status" value="1"/>
</dbReference>
<keyword evidence="11" id="KW-0505">Motor protein</keyword>
<dbReference type="InterPro" id="IPR041589">
    <property type="entry name" value="DNAH3_AAA_lid_1"/>
</dbReference>
<dbReference type="SMART" id="SM00382">
    <property type="entry name" value="AAA"/>
    <property type="match status" value="3"/>
</dbReference>
<dbReference type="FunFam" id="1.10.472.130:FF:000009">
    <property type="entry name" value="Dynein heavy chain 5, axonemal"/>
    <property type="match status" value="1"/>
</dbReference>
<evidence type="ECO:0000256" key="2">
    <source>
        <dbReference type="ARBA" id="ARBA00008887"/>
    </source>
</evidence>
<name>A0A8D1HDA6_PIG</name>
<feature type="compositionally biased region" description="Low complexity" evidence="15">
    <location>
        <begin position="20"/>
        <end position="30"/>
    </location>
</feature>
<keyword evidence="13" id="KW-0966">Cell projection</keyword>
<keyword evidence="9 14" id="KW-0175">Coiled coil</keyword>
<dbReference type="FunFam" id="1.20.1270.280:FF:000002">
    <property type="entry name" value="Dynein heavy chain 5, axonemal"/>
    <property type="match status" value="1"/>
</dbReference>
<dbReference type="Pfam" id="PF17852">
    <property type="entry name" value="Dynein_AAA_lid"/>
    <property type="match status" value="1"/>
</dbReference>
<feature type="compositionally biased region" description="Pro residues" evidence="15">
    <location>
        <begin position="32"/>
        <end position="59"/>
    </location>
</feature>
<feature type="compositionally biased region" description="Acidic residues" evidence="15">
    <location>
        <begin position="1"/>
        <end position="15"/>
    </location>
</feature>
<dbReference type="GO" id="GO:0008569">
    <property type="term" value="F:minus-end-directed microtubule motor activity"/>
    <property type="evidence" value="ECO:0007669"/>
    <property type="project" value="InterPro"/>
</dbReference>
<feature type="region of interest" description="Disordered" evidence="15">
    <location>
        <begin position="115"/>
        <end position="134"/>
    </location>
</feature>
<comment type="similarity">
    <text evidence="2">Belongs to the dynein heavy chain family.</text>
</comment>
<dbReference type="InterPro" id="IPR024743">
    <property type="entry name" value="Dynein_HC_stalk"/>
</dbReference>
<feature type="compositionally biased region" description="Polar residues" evidence="15">
    <location>
        <begin position="1173"/>
        <end position="1182"/>
    </location>
</feature>
<dbReference type="GO" id="GO:0045505">
    <property type="term" value="F:dynein intermediate chain binding"/>
    <property type="evidence" value="ECO:0007669"/>
    <property type="project" value="InterPro"/>
</dbReference>
<evidence type="ECO:0000259" key="16">
    <source>
        <dbReference type="SMART" id="SM00382"/>
    </source>
</evidence>
<dbReference type="Gene3D" id="6.10.140.1060">
    <property type="match status" value="1"/>
</dbReference>
<dbReference type="InterPro" id="IPR056759">
    <property type="entry name" value="DYH2-5-8_CC"/>
</dbReference>
<dbReference type="Pfam" id="PF12781">
    <property type="entry name" value="AAA_9"/>
    <property type="match status" value="1"/>
</dbReference>
<dbReference type="GO" id="GO:0051959">
    <property type="term" value="F:dynein light intermediate chain binding"/>
    <property type="evidence" value="ECO:0007669"/>
    <property type="project" value="InterPro"/>
</dbReference>
<dbReference type="GO" id="GO:0030286">
    <property type="term" value="C:dynein complex"/>
    <property type="evidence" value="ECO:0007669"/>
    <property type="project" value="UniProtKB-KW"/>
</dbReference>
<dbReference type="Pfam" id="PF18199">
    <property type="entry name" value="Dynein_C"/>
    <property type="match status" value="1"/>
</dbReference>
<organism evidence="17 18">
    <name type="scientific">Sus scrofa</name>
    <name type="common">Pig</name>
    <dbReference type="NCBI Taxonomy" id="9823"/>
    <lineage>
        <taxon>Eukaryota</taxon>
        <taxon>Metazoa</taxon>
        <taxon>Chordata</taxon>
        <taxon>Craniata</taxon>
        <taxon>Vertebrata</taxon>
        <taxon>Euteleostomi</taxon>
        <taxon>Mammalia</taxon>
        <taxon>Eutheria</taxon>
        <taxon>Laurasiatheria</taxon>
        <taxon>Artiodactyla</taxon>
        <taxon>Suina</taxon>
        <taxon>Suidae</taxon>
        <taxon>Sus</taxon>
    </lineage>
</organism>
<dbReference type="Gene3D" id="1.10.8.710">
    <property type="match status" value="1"/>
</dbReference>
<dbReference type="FunFam" id="1.10.287.2620:FF:000003">
    <property type="entry name" value="Dynein, axonemal, heavy chain 5"/>
    <property type="match status" value="1"/>
</dbReference>
<keyword evidence="4" id="KW-0493">Microtubule</keyword>
<dbReference type="Gene3D" id="1.20.58.1120">
    <property type="match status" value="1"/>
</dbReference>
<keyword evidence="7" id="KW-0067">ATP-binding</keyword>
<dbReference type="InterPro" id="IPR042219">
    <property type="entry name" value="AAA_lid_11_sf"/>
</dbReference>
<evidence type="ECO:0000313" key="17">
    <source>
        <dbReference type="Ensembl" id="ENSSSCP00045016387.1"/>
    </source>
</evidence>
<dbReference type="Gene3D" id="1.20.920.30">
    <property type="match status" value="1"/>
</dbReference>
<dbReference type="InterPro" id="IPR013602">
    <property type="entry name" value="Dynein_heavy_linker"/>
</dbReference>
<feature type="region of interest" description="Disordered" evidence="15">
    <location>
        <begin position="1"/>
        <end position="78"/>
    </location>
</feature>
<dbReference type="InterPro" id="IPR042222">
    <property type="entry name" value="Dynein_2_N"/>
</dbReference>
<keyword evidence="8" id="KW-0243">Dynein</keyword>
<dbReference type="InterPro" id="IPR041228">
    <property type="entry name" value="Dynein_C"/>
</dbReference>
<dbReference type="InterPro" id="IPR024317">
    <property type="entry name" value="Dynein_heavy_chain_D4_dom"/>
</dbReference>
<dbReference type="FunFam" id="1.10.8.720:FF:000004">
    <property type="entry name" value="Dynein heavy chain 5, axonemal"/>
    <property type="match status" value="1"/>
</dbReference>
<dbReference type="Gene3D" id="1.10.287.2620">
    <property type="match status" value="1"/>
</dbReference>
<dbReference type="Pfam" id="PF25007">
    <property type="entry name" value="DYH2-5-8_CC"/>
    <property type="match status" value="1"/>
</dbReference>
<comment type="subcellular location">
    <subcellularLocation>
        <location evidence="1">Cytoplasm</location>
        <location evidence="1">Cytoskeleton</location>
        <location evidence="1">Cilium axoneme</location>
    </subcellularLocation>
</comment>
<accession>A0A8D1HDA6</accession>
<evidence type="ECO:0000313" key="18">
    <source>
        <dbReference type="Proteomes" id="UP000694728"/>
    </source>
</evidence>
<dbReference type="FunFam" id="1.20.920.20:FF:000004">
    <property type="entry name" value="Dynein axonemal heavy chain 5"/>
    <property type="match status" value="1"/>
</dbReference>
<evidence type="ECO:0000256" key="9">
    <source>
        <dbReference type="ARBA" id="ARBA00023054"/>
    </source>
</evidence>
<dbReference type="InterPro" id="IPR026983">
    <property type="entry name" value="DHC"/>
</dbReference>
<feature type="domain" description="AAA+ ATPase" evidence="16">
    <location>
        <begin position="2354"/>
        <end position="2507"/>
    </location>
</feature>
<dbReference type="Gene3D" id="1.10.8.720">
    <property type="entry name" value="Region D6 of dynein motor"/>
    <property type="match status" value="1"/>
</dbReference>
<dbReference type="Gene3D" id="1.10.472.130">
    <property type="match status" value="1"/>
</dbReference>
<dbReference type="Pfam" id="PF12780">
    <property type="entry name" value="AAA_8"/>
    <property type="match status" value="1"/>
</dbReference>
<evidence type="ECO:0000256" key="3">
    <source>
        <dbReference type="ARBA" id="ARBA00022490"/>
    </source>
</evidence>
<dbReference type="Gene3D" id="3.40.50.300">
    <property type="entry name" value="P-loop containing nucleotide triphosphate hydrolases"/>
    <property type="match status" value="5"/>
</dbReference>
<feature type="compositionally biased region" description="Polar residues" evidence="15">
    <location>
        <begin position="115"/>
        <end position="128"/>
    </location>
</feature>
<feature type="coiled-coil region" evidence="14">
    <location>
        <begin position="3533"/>
        <end position="3574"/>
    </location>
</feature>
<dbReference type="InterPro" id="IPR004273">
    <property type="entry name" value="Dynein_heavy_D6_P-loop"/>
</dbReference>
<evidence type="ECO:0000256" key="6">
    <source>
        <dbReference type="ARBA" id="ARBA00022741"/>
    </source>
</evidence>
<reference evidence="17" key="1">
    <citation type="submission" date="2025-08" db="UniProtKB">
        <authorList>
            <consortium name="Ensembl"/>
        </authorList>
    </citation>
    <scope>IDENTIFICATION</scope>
</reference>
<dbReference type="InterPro" id="IPR042228">
    <property type="entry name" value="Dynein_linker_3"/>
</dbReference>
<dbReference type="InterPro" id="IPR041466">
    <property type="entry name" value="Dynein_AAA5_ext"/>
</dbReference>
<keyword evidence="10" id="KW-0969">Cilium</keyword>
<dbReference type="FunFam" id="1.20.920.30:FF:000004">
    <property type="entry name" value="Dynein axonemal heavy chain 5"/>
    <property type="match status" value="1"/>
</dbReference>
<feature type="domain" description="AAA+ ATPase" evidence="16">
    <location>
        <begin position="2073"/>
        <end position="2217"/>
    </location>
</feature>